<dbReference type="Pfam" id="PF00440">
    <property type="entry name" value="TetR_N"/>
    <property type="match status" value="1"/>
</dbReference>
<keyword evidence="1" id="KW-0805">Transcription regulation</keyword>
<dbReference type="EMBL" id="JBEPLU010000001">
    <property type="protein sequence ID" value="MET3526530.1"/>
    <property type="molecule type" value="Genomic_DNA"/>
</dbReference>
<accession>A0ABV2EHL2</accession>
<gene>
    <name evidence="6" type="ORF">ABID41_001625</name>
</gene>
<evidence type="ECO:0000313" key="6">
    <source>
        <dbReference type="EMBL" id="MET3526530.1"/>
    </source>
</evidence>
<evidence type="ECO:0000259" key="5">
    <source>
        <dbReference type="PROSITE" id="PS50977"/>
    </source>
</evidence>
<keyword evidence="7" id="KW-1185">Reference proteome</keyword>
<dbReference type="InterPro" id="IPR036271">
    <property type="entry name" value="Tet_transcr_reg_TetR-rel_C_sf"/>
</dbReference>
<evidence type="ECO:0000256" key="1">
    <source>
        <dbReference type="ARBA" id="ARBA00023015"/>
    </source>
</evidence>
<dbReference type="RefSeq" id="WP_331927660.1">
    <property type="nucleotide sequence ID" value="NZ_JBEPLU010000001.1"/>
</dbReference>
<dbReference type="PROSITE" id="PS50977">
    <property type="entry name" value="HTH_TETR_2"/>
    <property type="match status" value="1"/>
</dbReference>
<dbReference type="PANTHER" id="PTHR47506:SF1">
    <property type="entry name" value="HTH-TYPE TRANSCRIPTIONAL REGULATOR YJDC"/>
    <property type="match status" value="1"/>
</dbReference>
<feature type="domain" description="HTH tetR-type" evidence="5">
    <location>
        <begin position="16"/>
        <end position="76"/>
    </location>
</feature>
<comment type="caution">
    <text evidence="6">The sequence shown here is derived from an EMBL/GenBank/DDBJ whole genome shotgun (WGS) entry which is preliminary data.</text>
</comment>
<evidence type="ECO:0000256" key="2">
    <source>
        <dbReference type="ARBA" id="ARBA00023125"/>
    </source>
</evidence>
<evidence type="ECO:0000256" key="4">
    <source>
        <dbReference type="PROSITE-ProRule" id="PRU00335"/>
    </source>
</evidence>
<dbReference type="Pfam" id="PF16925">
    <property type="entry name" value="TetR_C_13"/>
    <property type="match status" value="1"/>
</dbReference>
<dbReference type="Gene3D" id="1.10.10.60">
    <property type="entry name" value="Homeodomain-like"/>
    <property type="match status" value="1"/>
</dbReference>
<dbReference type="InterPro" id="IPR009057">
    <property type="entry name" value="Homeodomain-like_sf"/>
</dbReference>
<keyword evidence="3" id="KW-0804">Transcription</keyword>
<dbReference type="PANTHER" id="PTHR47506">
    <property type="entry name" value="TRANSCRIPTIONAL REGULATORY PROTEIN"/>
    <property type="match status" value="1"/>
</dbReference>
<evidence type="ECO:0000313" key="7">
    <source>
        <dbReference type="Proteomes" id="UP001549110"/>
    </source>
</evidence>
<dbReference type="Proteomes" id="UP001549110">
    <property type="component" value="Unassembled WGS sequence"/>
</dbReference>
<evidence type="ECO:0000256" key="3">
    <source>
        <dbReference type="ARBA" id="ARBA00023163"/>
    </source>
</evidence>
<protein>
    <submittedName>
        <fullName evidence="6">AcrR family transcriptional regulator</fullName>
    </submittedName>
</protein>
<name>A0ABV2EHL2_9CAUL</name>
<feature type="DNA-binding region" description="H-T-H motif" evidence="4">
    <location>
        <begin position="39"/>
        <end position="58"/>
    </location>
</feature>
<organism evidence="6 7">
    <name type="scientific">Phenylobacterium koreense</name>
    <dbReference type="NCBI Taxonomy" id="266125"/>
    <lineage>
        <taxon>Bacteria</taxon>
        <taxon>Pseudomonadati</taxon>
        <taxon>Pseudomonadota</taxon>
        <taxon>Alphaproteobacteria</taxon>
        <taxon>Caulobacterales</taxon>
        <taxon>Caulobacteraceae</taxon>
        <taxon>Phenylobacterium</taxon>
    </lineage>
</organism>
<sequence length="207" mass="22078">MVQKETAPVRRGRPRSFEPDAALLKARDTFWRKGYAATSLDDLSAATGLNRPSLYGAFGDKRALYLAALQRNRQDMIVSLTNGLAATGSLRERLLFVFSRASELYRAGDEGQRGCFLIGTAVTESVADPAVRQVLASAFQEMDDCFAAAFAKARDELPAGADPAGLAKLATGLLHTMAVRARAGADEPTLRAIYEAGLTLICGPAAP</sequence>
<dbReference type="Gene3D" id="1.10.357.10">
    <property type="entry name" value="Tetracycline Repressor, domain 2"/>
    <property type="match status" value="1"/>
</dbReference>
<reference evidence="6 7" key="1">
    <citation type="submission" date="2024-06" db="EMBL/GenBank/DDBJ databases">
        <title>Genomic Encyclopedia of Type Strains, Phase IV (KMG-IV): sequencing the most valuable type-strain genomes for metagenomic binning, comparative biology and taxonomic classification.</title>
        <authorList>
            <person name="Goeker M."/>
        </authorList>
    </citation>
    <scope>NUCLEOTIDE SEQUENCE [LARGE SCALE GENOMIC DNA]</scope>
    <source>
        <strain evidence="6 7">DSM 17809</strain>
    </source>
</reference>
<proteinExistence type="predicted"/>
<dbReference type="InterPro" id="IPR011075">
    <property type="entry name" value="TetR_C"/>
</dbReference>
<dbReference type="SUPFAM" id="SSF46689">
    <property type="entry name" value="Homeodomain-like"/>
    <property type="match status" value="1"/>
</dbReference>
<keyword evidence="2 4" id="KW-0238">DNA-binding</keyword>
<dbReference type="InterPro" id="IPR001647">
    <property type="entry name" value="HTH_TetR"/>
</dbReference>
<dbReference type="PROSITE" id="PS01081">
    <property type="entry name" value="HTH_TETR_1"/>
    <property type="match status" value="1"/>
</dbReference>
<dbReference type="SUPFAM" id="SSF48498">
    <property type="entry name" value="Tetracyclin repressor-like, C-terminal domain"/>
    <property type="match status" value="1"/>
</dbReference>
<dbReference type="InterPro" id="IPR023772">
    <property type="entry name" value="DNA-bd_HTH_TetR-type_CS"/>
</dbReference>